<proteinExistence type="predicted"/>
<dbReference type="AlphaFoldDB" id="A0A2T2P4B7"/>
<gene>
    <name evidence="1" type="ORF">BS50DRAFT_253962</name>
</gene>
<organism evidence="1 2">
    <name type="scientific">Corynespora cassiicola Philippines</name>
    <dbReference type="NCBI Taxonomy" id="1448308"/>
    <lineage>
        <taxon>Eukaryota</taxon>
        <taxon>Fungi</taxon>
        <taxon>Dikarya</taxon>
        <taxon>Ascomycota</taxon>
        <taxon>Pezizomycotina</taxon>
        <taxon>Dothideomycetes</taxon>
        <taxon>Pleosporomycetidae</taxon>
        <taxon>Pleosporales</taxon>
        <taxon>Corynesporascaceae</taxon>
        <taxon>Corynespora</taxon>
    </lineage>
</organism>
<keyword evidence="2" id="KW-1185">Reference proteome</keyword>
<dbReference type="EMBL" id="KZ678130">
    <property type="protein sequence ID" value="PSN72537.1"/>
    <property type="molecule type" value="Genomic_DNA"/>
</dbReference>
<accession>A0A2T2P4B7</accession>
<name>A0A2T2P4B7_CORCC</name>
<protein>
    <submittedName>
        <fullName evidence="1">Uncharacterized protein</fullName>
    </submittedName>
</protein>
<sequence length="75" mass="8373">MHCSVISSKFRFSCLPGGGIRRAGSLQPNYWLHTSTPLFFSLACASRLSSSQLHWLLFSFPPPSACHCLLMHVLH</sequence>
<evidence type="ECO:0000313" key="1">
    <source>
        <dbReference type="EMBL" id="PSN72537.1"/>
    </source>
</evidence>
<evidence type="ECO:0000313" key="2">
    <source>
        <dbReference type="Proteomes" id="UP000240883"/>
    </source>
</evidence>
<reference evidence="1 2" key="1">
    <citation type="journal article" date="2018" name="Front. Microbiol.">
        <title>Genome-Wide Analysis of Corynespora cassiicola Leaf Fall Disease Putative Effectors.</title>
        <authorList>
            <person name="Lopez D."/>
            <person name="Ribeiro S."/>
            <person name="Label P."/>
            <person name="Fumanal B."/>
            <person name="Venisse J.S."/>
            <person name="Kohler A."/>
            <person name="de Oliveira R.R."/>
            <person name="Labutti K."/>
            <person name="Lipzen A."/>
            <person name="Lail K."/>
            <person name="Bauer D."/>
            <person name="Ohm R.A."/>
            <person name="Barry K.W."/>
            <person name="Spatafora J."/>
            <person name="Grigoriev I.V."/>
            <person name="Martin F.M."/>
            <person name="Pujade-Renaud V."/>
        </authorList>
    </citation>
    <scope>NUCLEOTIDE SEQUENCE [LARGE SCALE GENOMIC DNA]</scope>
    <source>
        <strain evidence="1 2">Philippines</strain>
    </source>
</reference>
<dbReference type="Proteomes" id="UP000240883">
    <property type="component" value="Unassembled WGS sequence"/>
</dbReference>